<gene>
    <name evidence="2" type="ORF">ERS852448_00305</name>
    <name evidence="3" type="ORF">GKE72_06095</name>
</gene>
<dbReference type="InterPro" id="IPR009081">
    <property type="entry name" value="PP-bd_ACP"/>
</dbReference>
<feature type="domain" description="Carrier" evidence="1">
    <location>
        <begin position="1"/>
        <end position="73"/>
    </location>
</feature>
<dbReference type="EMBL" id="WKRA01000007">
    <property type="protein sequence ID" value="MSD15649.1"/>
    <property type="molecule type" value="Genomic_DNA"/>
</dbReference>
<evidence type="ECO:0000313" key="4">
    <source>
        <dbReference type="Proteomes" id="UP000095492"/>
    </source>
</evidence>
<reference evidence="3 5" key="2">
    <citation type="journal article" date="2019" name="Nat. Med.">
        <title>A library of human gut bacterial isolates paired with longitudinal multiomics data enables mechanistic microbiome research.</title>
        <authorList>
            <person name="Poyet M."/>
            <person name="Groussin M."/>
            <person name="Gibbons S.M."/>
            <person name="Avila-Pacheco J."/>
            <person name="Jiang X."/>
            <person name="Kearney S.M."/>
            <person name="Perrotta A.R."/>
            <person name="Berdy B."/>
            <person name="Zhao S."/>
            <person name="Lieberman T.D."/>
            <person name="Swanson P.K."/>
            <person name="Smith M."/>
            <person name="Roesemann S."/>
            <person name="Alexander J.E."/>
            <person name="Rich S.A."/>
            <person name="Livny J."/>
            <person name="Vlamakis H."/>
            <person name="Clish C."/>
            <person name="Bullock K."/>
            <person name="Deik A."/>
            <person name="Scott J."/>
            <person name="Pierce K.A."/>
            <person name="Xavier R.J."/>
            <person name="Alm E.J."/>
        </authorList>
    </citation>
    <scope>NUCLEOTIDE SEQUENCE [LARGE SCALE GENOMIC DNA]</scope>
    <source>
        <strain evidence="3 5">BIOML-A3</strain>
    </source>
</reference>
<dbReference type="InterPro" id="IPR036736">
    <property type="entry name" value="ACP-like_sf"/>
</dbReference>
<dbReference type="STRING" id="39490.ERS852448_00305"/>
<dbReference type="SUPFAM" id="SSF47336">
    <property type="entry name" value="ACP-like"/>
    <property type="match status" value="1"/>
</dbReference>
<dbReference type="Proteomes" id="UP000095492">
    <property type="component" value="Unassembled WGS sequence"/>
</dbReference>
<sequence>MEELLELLNDIKEDVDFENEKALVDDHILDSFDILQIISDISDEFDIVIPAAYVKPENFNSAEALWKMIQELQD</sequence>
<name>A0A173RCV3_EUBRA</name>
<dbReference type="OrthoDB" id="9812291at2"/>
<evidence type="ECO:0000259" key="1">
    <source>
        <dbReference type="PROSITE" id="PS50075"/>
    </source>
</evidence>
<organism evidence="2 4">
    <name type="scientific">Eubacterium ramulus</name>
    <dbReference type="NCBI Taxonomy" id="39490"/>
    <lineage>
        <taxon>Bacteria</taxon>
        <taxon>Bacillati</taxon>
        <taxon>Bacillota</taxon>
        <taxon>Clostridia</taxon>
        <taxon>Eubacteriales</taxon>
        <taxon>Eubacteriaceae</taxon>
        <taxon>Eubacterium</taxon>
    </lineage>
</organism>
<accession>A0A173RCV3</accession>
<proteinExistence type="predicted"/>
<evidence type="ECO:0000313" key="5">
    <source>
        <dbReference type="Proteomes" id="UP000431304"/>
    </source>
</evidence>
<evidence type="ECO:0000313" key="3">
    <source>
        <dbReference type="EMBL" id="MSD15649.1"/>
    </source>
</evidence>
<dbReference type="PROSITE" id="PS50075">
    <property type="entry name" value="CARRIER"/>
    <property type="match status" value="1"/>
</dbReference>
<evidence type="ECO:0000313" key="2">
    <source>
        <dbReference type="EMBL" id="CUM75198.1"/>
    </source>
</evidence>
<reference evidence="2 4" key="1">
    <citation type="submission" date="2015-09" db="EMBL/GenBank/DDBJ databases">
        <authorList>
            <consortium name="Pathogen Informatics"/>
        </authorList>
    </citation>
    <scope>NUCLEOTIDE SEQUENCE [LARGE SCALE GENOMIC DNA]</scope>
    <source>
        <strain evidence="2 4">2789STDY5608891</strain>
    </source>
</reference>
<dbReference type="Gene3D" id="1.10.1200.10">
    <property type="entry name" value="ACP-like"/>
    <property type="match status" value="1"/>
</dbReference>
<dbReference type="EMBL" id="CYYA01000002">
    <property type="protein sequence ID" value="CUM75198.1"/>
    <property type="molecule type" value="Genomic_DNA"/>
</dbReference>
<dbReference type="RefSeq" id="WP_021739948.1">
    <property type="nucleotide sequence ID" value="NZ_CABKSU010000088.1"/>
</dbReference>
<dbReference type="AlphaFoldDB" id="A0A173RCV3"/>
<protein>
    <submittedName>
        <fullName evidence="2">Acyl carrier protein</fullName>
    </submittedName>
</protein>
<dbReference type="GeneID" id="42787318"/>
<dbReference type="Proteomes" id="UP000431304">
    <property type="component" value="Unassembled WGS sequence"/>
</dbReference>